<comment type="similarity">
    <text evidence="2 8">Belongs to the metallo-dependent hydrolases superfamily. ATZ/TRZ family.</text>
</comment>
<evidence type="ECO:0000256" key="4">
    <source>
        <dbReference type="ARBA" id="ARBA00022723"/>
    </source>
</evidence>
<dbReference type="GO" id="GO:0006147">
    <property type="term" value="P:guanine catabolic process"/>
    <property type="evidence" value="ECO:0007669"/>
    <property type="project" value="UniProtKB-UniRule"/>
</dbReference>
<evidence type="ECO:0000313" key="10">
    <source>
        <dbReference type="EMBL" id="KAJ3426219.1"/>
    </source>
</evidence>
<comment type="cofactor">
    <cofactor evidence="8">
        <name>Zn(2+)</name>
        <dbReference type="ChEBI" id="CHEBI:29105"/>
    </cofactor>
    <text evidence="8">Binds 1 zinc ion per subunit.</text>
</comment>
<evidence type="ECO:0000256" key="2">
    <source>
        <dbReference type="ARBA" id="ARBA00006745"/>
    </source>
</evidence>
<evidence type="ECO:0000256" key="5">
    <source>
        <dbReference type="ARBA" id="ARBA00022801"/>
    </source>
</evidence>
<evidence type="ECO:0000256" key="1">
    <source>
        <dbReference type="ARBA" id="ARBA00004984"/>
    </source>
</evidence>
<dbReference type="NCBIfam" id="TIGR02967">
    <property type="entry name" value="guan_deamin"/>
    <property type="match status" value="1"/>
</dbReference>
<evidence type="ECO:0000256" key="6">
    <source>
        <dbReference type="ARBA" id="ARBA00022833"/>
    </source>
</evidence>
<dbReference type="InterPro" id="IPR011059">
    <property type="entry name" value="Metal-dep_hydrolase_composite"/>
</dbReference>
<dbReference type="Gene3D" id="3.20.20.140">
    <property type="entry name" value="Metal-dependent hydrolases"/>
    <property type="match status" value="1"/>
</dbReference>
<dbReference type="InterPro" id="IPR014311">
    <property type="entry name" value="Guanine_deaminase"/>
</dbReference>
<feature type="domain" description="Amidohydrolase-related" evidence="9">
    <location>
        <begin position="67"/>
        <end position="437"/>
    </location>
</feature>
<dbReference type="GO" id="GO:0008892">
    <property type="term" value="F:guanine deaminase activity"/>
    <property type="evidence" value="ECO:0007669"/>
    <property type="project" value="UniProtKB-UniRule"/>
</dbReference>
<dbReference type="EMBL" id="JANTQA010000070">
    <property type="protein sequence ID" value="KAJ3426219.1"/>
    <property type="molecule type" value="Genomic_DNA"/>
</dbReference>
<accession>A0AAV7YFF1</accession>
<dbReference type="InterPro" id="IPR051607">
    <property type="entry name" value="Metallo-dep_hydrolases"/>
</dbReference>
<evidence type="ECO:0000256" key="3">
    <source>
        <dbReference type="ARBA" id="ARBA00012781"/>
    </source>
</evidence>
<dbReference type="Proteomes" id="UP001146793">
    <property type="component" value="Unassembled WGS sequence"/>
</dbReference>
<sequence length="438" mass="49806">MSLITKVFKGDFFHTLGLKKFQHLSNHVLGVNLYGKIEFLKPISELDELRNRYKFQESIIKDLGNGFMVPGFVDAHAHAPQSVNVGLGTDLPLLDWLIKYTFPTESKFQEADYANLVYSRFVKRNLQQGTTTTCYFGTIHLDSCKILVDLCTKYGQRAIIGKVNMNRNSPDNYIETTSDSIRDTEAFVEYVKNKPTDLVEPIITPRFVPTCDPDLMYQLGEIAKKNDLRIQSHVSENKDEVAWVKDLHPECKSYSDVYYKHGLLNDKTIMAHGIYLTDEERKLYQKVGASIAHCANSNFTLSSGCLNLRQLLDMGIKVGLGTDVSGGYASSMLQCIRDTIICSKAKSFETQDKHNEIDFREGFHLATLGSAKSIGLDHKIGNFELYKHFDALWVKTDVENGPFDSFNTDSIEDRFQKWIYLGDDRNIHKTFVNGKQVK</sequence>
<protein>
    <recommendedName>
        <fullName evidence="3 8">Guanine deaminase</fullName>
        <shortName evidence="8">Guanase</shortName>
        <ecNumber evidence="3 8">3.5.4.3</ecNumber>
    </recommendedName>
    <alternativeName>
        <fullName evidence="8">Guanine aminohydrolase</fullName>
    </alternativeName>
</protein>
<organism evidence="10 11">
    <name type="scientific">Anaeramoeba flamelloides</name>
    <dbReference type="NCBI Taxonomy" id="1746091"/>
    <lineage>
        <taxon>Eukaryota</taxon>
        <taxon>Metamonada</taxon>
        <taxon>Anaeramoebidae</taxon>
        <taxon>Anaeramoeba</taxon>
    </lineage>
</organism>
<comment type="pathway">
    <text evidence="1 8">Purine metabolism; guanine degradation; xanthine from guanine: step 1/1.</text>
</comment>
<dbReference type="EC" id="3.5.4.3" evidence="3 8"/>
<dbReference type="PANTHER" id="PTHR11271">
    <property type="entry name" value="GUANINE DEAMINASE"/>
    <property type="match status" value="1"/>
</dbReference>
<dbReference type="Pfam" id="PF01979">
    <property type="entry name" value="Amidohydro_1"/>
    <property type="match status" value="1"/>
</dbReference>
<comment type="caution">
    <text evidence="10">The sequence shown here is derived from an EMBL/GenBank/DDBJ whole genome shotgun (WGS) entry which is preliminary data.</text>
</comment>
<evidence type="ECO:0000256" key="7">
    <source>
        <dbReference type="ARBA" id="ARBA00051148"/>
    </source>
</evidence>
<gene>
    <name evidence="10" type="ORF">M0812_28671</name>
</gene>
<keyword evidence="4 8" id="KW-0479">Metal-binding</keyword>
<dbReference type="FunFam" id="3.20.20.140:FF:000022">
    <property type="entry name" value="Guanine deaminase"/>
    <property type="match status" value="1"/>
</dbReference>
<dbReference type="InterPro" id="IPR006680">
    <property type="entry name" value="Amidohydro-rel"/>
</dbReference>
<keyword evidence="6 8" id="KW-0862">Zinc</keyword>
<dbReference type="GO" id="GO:0005829">
    <property type="term" value="C:cytosol"/>
    <property type="evidence" value="ECO:0007669"/>
    <property type="project" value="TreeGrafter"/>
</dbReference>
<evidence type="ECO:0000259" key="9">
    <source>
        <dbReference type="Pfam" id="PF01979"/>
    </source>
</evidence>
<comment type="function">
    <text evidence="8">Catalyzes the hydrolytic deamination of guanine, producing xanthine and ammonia.</text>
</comment>
<evidence type="ECO:0000256" key="8">
    <source>
        <dbReference type="RuleBase" id="RU366009"/>
    </source>
</evidence>
<dbReference type="PANTHER" id="PTHR11271:SF6">
    <property type="entry name" value="GUANINE DEAMINASE"/>
    <property type="match status" value="1"/>
</dbReference>
<dbReference type="Gene3D" id="2.30.40.10">
    <property type="entry name" value="Urease, subunit C, domain 1"/>
    <property type="match status" value="1"/>
</dbReference>
<dbReference type="InterPro" id="IPR032466">
    <property type="entry name" value="Metal_Hydrolase"/>
</dbReference>
<proteinExistence type="inferred from homology"/>
<keyword evidence="5 8" id="KW-0378">Hydrolase</keyword>
<name>A0AAV7YFF1_9EUKA</name>
<comment type="catalytic activity">
    <reaction evidence="7 8">
        <text>guanine + H2O + H(+) = xanthine + NH4(+)</text>
        <dbReference type="Rhea" id="RHEA:14665"/>
        <dbReference type="ChEBI" id="CHEBI:15377"/>
        <dbReference type="ChEBI" id="CHEBI:15378"/>
        <dbReference type="ChEBI" id="CHEBI:16235"/>
        <dbReference type="ChEBI" id="CHEBI:17712"/>
        <dbReference type="ChEBI" id="CHEBI:28938"/>
        <dbReference type="EC" id="3.5.4.3"/>
    </reaction>
</comment>
<dbReference type="GO" id="GO:0008270">
    <property type="term" value="F:zinc ion binding"/>
    <property type="evidence" value="ECO:0007669"/>
    <property type="project" value="UniProtKB-UniRule"/>
</dbReference>
<dbReference type="AlphaFoldDB" id="A0AAV7YFF1"/>
<evidence type="ECO:0000313" key="11">
    <source>
        <dbReference type="Proteomes" id="UP001146793"/>
    </source>
</evidence>
<dbReference type="SUPFAM" id="SSF51556">
    <property type="entry name" value="Metallo-dependent hydrolases"/>
    <property type="match status" value="1"/>
</dbReference>
<reference evidence="10" key="1">
    <citation type="submission" date="2022-08" db="EMBL/GenBank/DDBJ databases">
        <title>Novel sulphate-reducing endosymbionts in the free-living metamonad Anaeramoeba.</title>
        <authorList>
            <person name="Jerlstrom-Hultqvist J."/>
            <person name="Cepicka I."/>
            <person name="Gallot-Lavallee L."/>
            <person name="Salas-Leiva D."/>
            <person name="Curtis B.A."/>
            <person name="Zahonova K."/>
            <person name="Pipaliya S."/>
            <person name="Dacks J."/>
            <person name="Roger A.J."/>
        </authorList>
    </citation>
    <scope>NUCLEOTIDE SEQUENCE</scope>
    <source>
        <strain evidence="10">Busselton2</strain>
    </source>
</reference>